<dbReference type="InterPro" id="IPR023346">
    <property type="entry name" value="Lysozyme-like_dom_sf"/>
</dbReference>
<comment type="similarity">
    <text evidence="1">Belongs to the transglycosylase Slt family.</text>
</comment>
<dbReference type="Gene3D" id="1.10.530.10">
    <property type="match status" value="1"/>
</dbReference>
<dbReference type="PANTHER" id="PTHR37423">
    <property type="entry name" value="SOLUBLE LYTIC MUREIN TRANSGLYCOSYLASE-RELATED"/>
    <property type="match status" value="1"/>
</dbReference>
<dbReference type="AlphaFoldDB" id="A0A212JUS2"/>
<evidence type="ECO:0000256" key="2">
    <source>
        <dbReference type="ARBA" id="ARBA00009387"/>
    </source>
</evidence>
<organism evidence="6">
    <name type="scientific">uncultured Alphaproteobacteria bacterium</name>
    <dbReference type="NCBI Taxonomy" id="91750"/>
    <lineage>
        <taxon>Bacteria</taxon>
        <taxon>Pseudomonadati</taxon>
        <taxon>Pseudomonadota</taxon>
        <taxon>Alphaproteobacteria</taxon>
        <taxon>environmental samples</taxon>
    </lineage>
</organism>
<feature type="chain" id="PRO_5012103475" description="Transglycosylase SLT domain-containing protein" evidence="4">
    <location>
        <begin position="29"/>
        <end position="601"/>
    </location>
</feature>
<dbReference type="SUPFAM" id="SSF53955">
    <property type="entry name" value="Lysozyme-like"/>
    <property type="match status" value="1"/>
</dbReference>
<accession>A0A212JUS2</accession>
<gene>
    <name evidence="6" type="ORF">KL86APRO_11693</name>
</gene>
<dbReference type="Pfam" id="PF01464">
    <property type="entry name" value="SLT"/>
    <property type="match status" value="1"/>
</dbReference>
<keyword evidence="3 4" id="KW-0732">Signal</keyword>
<dbReference type="GO" id="GO:0042597">
    <property type="term" value="C:periplasmic space"/>
    <property type="evidence" value="ECO:0007669"/>
    <property type="project" value="InterPro"/>
</dbReference>
<dbReference type="CDD" id="cd13401">
    <property type="entry name" value="Slt70-like"/>
    <property type="match status" value="1"/>
</dbReference>
<dbReference type="InterPro" id="IPR008939">
    <property type="entry name" value="Lytic_TGlycosylase_superhlx_U"/>
</dbReference>
<dbReference type="SUPFAM" id="SSF48435">
    <property type="entry name" value="Bacterial muramidases"/>
    <property type="match status" value="1"/>
</dbReference>
<reference evidence="6" key="1">
    <citation type="submission" date="2016-04" db="EMBL/GenBank/DDBJ databases">
        <authorList>
            <person name="Evans L.H."/>
            <person name="Alamgir A."/>
            <person name="Owens N."/>
            <person name="Weber N.D."/>
            <person name="Virtaneva K."/>
            <person name="Barbian K."/>
            <person name="Babar A."/>
            <person name="Rosenke K."/>
        </authorList>
    </citation>
    <scope>NUCLEOTIDE SEQUENCE</scope>
    <source>
        <strain evidence="6">86</strain>
    </source>
</reference>
<evidence type="ECO:0000256" key="1">
    <source>
        <dbReference type="ARBA" id="ARBA00007734"/>
    </source>
</evidence>
<evidence type="ECO:0000256" key="3">
    <source>
        <dbReference type="ARBA" id="ARBA00022729"/>
    </source>
</evidence>
<dbReference type="EMBL" id="FLUO01000001">
    <property type="protein sequence ID" value="SBW03196.1"/>
    <property type="molecule type" value="Genomic_DNA"/>
</dbReference>
<feature type="domain" description="Transglycosylase SLT" evidence="5">
    <location>
        <begin position="430"/>
        <end position="533"/>
    </location>
</feature>
<sequence length="601" mass="65408">MEILRLWRIARICAVAALAVPPAAFWSAADSVAAPARAETRAAFDGGLTPEDAALYRRIFALGRDGAWTAAETLLARTSDDLLQGTLLARRCLAPDRTCSGEEARQWLADYPDHPQAAAIHALAKARSGQGVAVPSPEDLDTLAGRGGVDGGELWLRGLSVTHLPRSQAATANALAARFRRALSQGATLTAKRLLSEGELPRLLAAIDHDRFKGALAFSYFLDGRDDFAREWAEPAALRSGGRAPQAAWAAGLANWRQRRFAEAETFFAIVAAAHAADPWMQAAGAYWAARAALHARRPQEVNGWLTQAAEHSRTFYGLVARRALGLPIGFGWDAETLSRDDRETLAQYPNGRRAMALLQVGETDAAEAELRLLFPNVAPTTQQAIVAVADAGGLAGLSIRLSAEMQRREGVIYDNARYPVPGWIPNDGWKIDRALVYAFTRQESGFDARATSRRGARGLMQLMPATARFVTGGALDTSDLLDPGLNLALGQRYLNRLLSDPAVRGNLFYLAVAYNGGPGNLAAWRDKANAGNDPLLFIEALPSRETRRFIERIMANLWIYRLRLDQETPSLDAIASGHWPLYAPLDRPEARLATRPTEVR</sequence>
<name>A0A212JUS2_9PROT</name>
<dbReference type="Gene3D" id="1.25.20.10">
    <property type="entry name" value="Bacterial muramidases"/>
    <property type="match status" value="1"/>
</dbReference>
<dbReference type="GO" id="GO:0004553">
    <property type="term" value="F:hydrolase activity, hydrolyzing O-glycosyl compounds"/>
    <property type="evidence" value="ECO:0007669"/>
    <property type="project" value="InterPro"/>
</dbReference>
<protein>
    <recommendedName>
        <fullName evidence="5">Transglycosylase SLT domain-containing protein</fullName>
    </recommendedName>
</protein>
<evidence type="ECO:0000313" key="6">
    <source>
        <dbReference type="EMBL" id="SBW03196.1"/>
    </source>
</evidence>
<dbReference type="PANTHER" id="PTHR37423:SF2">
    <property type="entry name" value="MEMBRANE-BOUND LYTIC MUREIN TRANSGLYCOSYLASE C"/>
    <property type="match status" value="1"/>
</dbReference>
<comment type="similarity">
    <text evidence="2">Belongs to the virb1 family.</text>
</comment>
<evidence type="ECO:0000256" key="4">
    <source>
        <dbReference type="SAM" id="SignalP"/>
    </source>
</evidence>
<proteinExistence type="inferred from homology"/>
<dbReference type="InterPro" id="IPR008258">
    <property type="entry name" value="Transglycosylase_SLT_dom_1"/>
</dbReference>
<evidence type="ECO:0000259" key="5">
    <source>
        <dbReference type="Pfam" id="PF01464"/>
    </source>
</evidence>
<feature type="signal peptide" evidence="4">
    <location>
        <begin position="1"/>
        <end position="28"/>
    </location>
</feature>